<comment type="caution">
    <text evidence="2">The sequence shown here is derived from an EMBL/GenBank/DDBJ whole genome shotgun (WGS) entry which is preliminary data.</text>
</comment>
<sequence>MGEETVVVECRDCEFRESFTNLRRARVALDDHESTGHDVDWQIDRVAAGVERAGADAGICGMPDCENPDTPLLDRQPSDDES</sequence>
<name>A0A419W0X2_9EURY</name>
<evidence type="ECO:0000313" key="3">
    <source>
        <dbReference type="Proteomes" id="UP000283805"/>
    </source>
</evidence>
<dbReference type="Pfam" id="PF24398">
    <property type="entry name" value="DUF7542"/>
    <property type="match status" value="1"/>
</dbReference>
<dbReference type="AlphaFoldDB" id="A0A419W0X2"/>
<dbReference type="InterPro" id="IPR055964">
    <property type="entry name" value="DUF7542"/>
</dbReference>
<dbReference type="RefSeq" id="WP_120246222.1">
    <property type="nucleotide sequence ID" value="NZ_RAPO01000004.1"/>
</dbReference>
<evidence type="ECO:0000313" key="2">
    <source>
        <dbReference type="EMBL" id="RKD89064.1"/>
    </source>
</evidence>
<keyword evidence="3" id="KW-1185">Reference proteome</keyword>
<dbReference type="OrthoDB" id="200060at2157"/>
<organism evidence="2 3">
    <name type="scientific">Halopiger aswanensis</name>
    <dbReference type="NCBI Taxonomy" id="148449"/>
    <lineage>
        <taxon>Archaea</taxon>
        <taxon>Methanobacteriati</taxon>
        <taxon>Methanobacteriota</taxon>
        <taxon>Stenosarchaea group</taxon>
        <taxon>Halobacteria</taxon>
        <taxon>Halobacteriales</taxon>
        <taxon>Natrialbaceae</taxon>
        <taxon>Halopiger</taxon>
    </lineage>
</organism>
<dbReference type="EMBL" id="RAPO01000004">
    <property type="protein sequence ID" value="RKD89064.1"/>
    <property type="molecule type" value="Genomic_DNA"/>
</dbReference>
<evidence type="ECO:0000256" key="1">
    <source>
        <dbReference type="SAM" id="MobiDB-lite"/>
    </source>
</evidence>
<reference evidence="2 3" key="1">
    <citation type="submission" date="2018-09" db="EMBL/GenBank/DDBJ databases">
        <title>Genomic Encyclopedia of Archaeal and Bacterial Type Strains, Phase II (KMG-II): from individual species to whole genera.</title>
        <authorList>
            <person name="Goeker M."/>
        </authorList>
    </citation>
    <scope>NUCLEOTIDE SEQUENCE [LARGE SCALE GENOMIC DNA]</scope>
    <source>
        <strain evidence="2 3">DSM 13151</strain>
    </source>
</reference>
<protein>
    <submittedName>
        <fullName evidence="2">Uncharacterized protein</fullName>
    </submittedName>
</protein>
<feature type="region of interest" description="Disordered" evidence="1">
    <location>
        <begin position="60"/>
        <end position="82"/>
    </location>
</feature>
<dbReference type="Proteomes" id="UP000283805">
    <property type="component" value="Unassembled WGS sequence"/>
</dbReference>
<proteinExistence type="predicted"/>
<gene>
    <name evidence="2" type="ORF">ATJ93_3886</name>
</gene>
<accession>A0A419W0X2</accession>